<reference evidence="1" key="1">
    <citation type="submission" date="2021-06" db="EMBL/GenBank/DDBJ databases">
        <title>Parelaphostrongylus tenuis whole genome reference sequence.</title>
        <authorList>
            <person name="Garwood T.J."/>
            <person name="Larsen P.A."/>
            <person name="Fountain-Jones N.M."/>
            <person name="Garbe J.R."/>
            <person name="Macchietto M.G."/>
            <person name="Kania S.A."/>
            <person name="Gerhold R.W."/>
            <person name="Richards J.E."/>
            <person name="Wolf T.M."/>
        </authorList>
    </citation>
    <scope>NUCLEOTIDE SEQUENCE</scope>
    <source>
        <strain evidence="1">MNPRO001-30</strain>
        <tissue evidence="1">Meninges</tissue>
    </source>
</reference>
<organism evidence="1 2">
    <name type="scientific">Parelaphostrongylus tenuis</name>
    <name type="common">Meningeal worm</name>
    <dbReference type="NCBI Taxonomy" id="148309"/>
    <lineage>
        <taxon>Eukaryota</taxon>
        <taxon>Metazoa</taxon>
        <taxon>Ecdysozoa</taxon>
        <taxon>Nematoda</taxon>
        <taxon>Chromadorea</taxon>
        <taxon>Rhabditida</taxon>
        <taxon>Rhabditina</taxon>
        <taxon>Rhabditomorpha</taxon>
        <taxon>Strongyloidea</taxon>
        <taxon>Metastrongylidae</taxon>
        <taxon>Parelaphostrongylus</taxon>
    </lineage>
</organism>
<sequence>MQESLGVDFSFCIPFSNNIHPLLHSPTNSNGLEGLPIVYDRYTSPLLLRRPRGAVPNAPSGQ</sequence>
<dbReference type="EMBL" id="JAHQIW010000703">
    <property type="protein sequence ID" value="KAJ1349613.1"/>
    <property type="molecule type" value="Genomic_DNA"/>
</dbReference>
<evidence type="ECO:0000313" key="2">
    <source>
        <dbReference type="Proteomes" id="UP001196413"/>
    </source>
</evidence>
<proteinExistence type="predicted"/>
<name>A0AAD5M2W6_PARTN</name>
<evidence type="ECO:0000313" key="1">
    <source>
        <dbReference type="EMBL" id="KAJ1349613.1"/>
    </source>
</evidence>
<dbReference type="AlphaFoldDB" id="A0AAD5M2W6"/>
<keyword evidence="2" id="KW-1185">Reference proteome</keyword>
<accession>A0AAD5M2W6</accession>
<dbReference type="Proteomes" id="UP001196413">
    <property type="component" value="Unassembled WGS sequence"/>
</dbReference>
<comment type="caution">
    <text evidence="1">The sequence shown here is derived from an EMBL/GenBank/DDBJ whole genome shotgun (WGS) entry which is preliminary data.</text>
</comment>
<gene>
    <name evidence="1" type="ORF">KIN20_005207</name>
</gene>
<protein>
    <submittedName>
        <fullName evidence="1">Uncharacterized protein</fullName>
    </submittedName>
</protein>